<evidence type="ECO:0000256" key="6">
    <source>
        <dbReference type="ARBA" id="ARBA00022840"/>
    </source>
</evidence>
<feature type="domain" description="Protein kinase" evidence="9">
    <location>
        <begin position="50"/>
        <end position="337"/>
    </location>
</feature>
<keyword evidence="4 7" id="KW-0547">Nucleotide-binding</keyword>
<dbReference type="OrthoDB" id="5579860at2759"/>
<dbReference type="Proteomes" id="UP000077115">
    <property type="component" value="Unassembled WGS sequence"/>
</dbReference>
<feature type="compositionally biased region" description="Basic and acidic residues" evidence="8">
    <location>
        <begin position="375"/>
        <end position="385"/>
    </location>
</feature>
<feature type="binding site" evidence="7">
    <location>
        <position position="79"/>
    </location>
    <ligand>
        <name>ATP</name>
        <dbReference type="ChEBI" id="CHEBI:30616"/>
    </ligand>
</feature>
<evidence type="ECO:0000256" key="3">
    <source>
        <dbReference type="ARBA" id="ARBA00022679"/>
    </source>
</evidence>
<dbReference type="eggNOG" id="KOG1164">
    <property type="taxonomic scope" value="Eukaryota"/>
</dbReference>
<feature type="region of interest" description="Disordered" evidence="8">
    <location>
        <begin position="351"/>
        <end position="411"/>
    </location>
</feature>
<evidence type="ECO:0000256" key="7">
    <source>
        <dbReference type="PROSITE-ProRule" id="PRU10141"/>
    </source>
</evidence>
<dbReference type="GO" id="GO:0004674">
    <property type="term" value="F:protein serine/threonine kinase activity"/>
    <property type="evidence" value="ECO:0007669"/>
    <property type="project" value="UniProtKB-KW"/>
</dbReference>
<dbReference type="PANTHER" id="PTHR11909">
    <property type="entry name" value="CASEIN KINASE-RELATED"/>
    <property type="match status" value="1"/>
</dbReference>
<dbReference type="Gene3D" id="1.10.510.10">
    <property type="entry name" value="Transferase(Phosphotransferase) domain 1"/>
    <property type="match status" value="1"/>
</dbReference>
<reference evidence="10 11" key="1">
    <citation type="submission" date="2006-10" db="EMBL/GenBank/DDBJ databases">
        <title>The Genome Sequence of Batrachochytrium dendrobatidis JEL423.</title>
        <authorList>
            <consortium name="The Broad Institute Genome Sequencing Platform"/>
            <person name="Birren B."/>
            <person name="Lander E."/>
            <person name="Galagan J."/>
            <person name="Cuomo C."/>
            <person name="Devon K."/>
            <person name="Jaffe D."/>
            <person name="Butler J."/>
            <person name="Alvarez P."/>
            <person name="Gnerre S."/>
            <person name="Grabherr M."/>
            <person name="Kleber M."/>
            <person name="Mauceli E."/>
            <person name="Brockman W."/>
            <person name="Young S."/>
            <person name="LaButti K."/>
            <person name="Sykes S."/>
            <person name="DeCaprio D."/>
            <person name="Crawford M."/>
            <person name="Koehrsen M."/>
            <person name="Engels R."/>
            <person name="Montgomery P."/>
            <person name="Pearson M."/>
            <person name="Howarth C."/>
            <person name="Larson L."/>
            <person name="White J."/>
            <person name="O'Leary S."/>
            <person name="Kodira C."/>
            <person name="Zeng Q."/>
            <person name="Yandava C."/>
            <person name="Alvarado L."/>
            <person name="Longcore J."/>
            <person name="James T."/>
        </authorList>
    </citation>
    <scope>NUCLEOTIDE SEQUENCE [LARGE SCALE GENOMIC DNA]</scope>
    <source>
        <strain evidence="10 11">JEL423</strain>
    </source>
</reference>
<organism evidence="10 11">
    <name type="scientific">Batrachochytrium dendrobatidis (strain JEL423)</name>
    <dbReference type="NCBI Taxonomy" id="403673"/>
    <lineage>
        <taxon>Eukaryota</taxon>
        <taxon>Fungi</taxon>
        <taxon>Fungi incertae sedis</taxon>
        <taxon>Chytridiomycota</taxon>
        <taxon>Chytridiomycota incertae sedis</taxon>
        <taxon>Chytridiomycetes</taxon>
        <taxon>Rhizophydiales</taxon>
        <taxon>Rhizophydiales incertae sedis</taxon>
        <taxon>Batrachochytrium</taxon>
    </lineage>
</organism>
<protein>
    <recommendedName>
        <fullName evidence="1">non-specific serine/threonine protein kinase</fullName>
        <ecNumber evidence="1">2.7.11.1</ecNumber>
    </recommendedName>
</protein>
<dbReference type="SUPFAM" id="SSF56112">
    <property type="entry name" value="Protein kinase-like (PK-like)"/>
    <property type="match status" value="1"/>
</dbReference>
<dbReference type="EMBL" id="DS022300">
    <property type="protein sequence ID" value="OAJ36683.1"/>
    <property type="molecule type" value="Genomic_DNA"/>
</dbReference>
<accession>A0A177W9I2</accession>
<reference evidence="10 11" key="2">
    <citation type="submission" date="2016-05" db="EMBL/GenBank/DDBJ databases">
        <title>Lineage-specific infection strategies underlie the spectrum of fungal disease in amphibians.</title>
        <authorList>
            <person name="Cuomo C.A."/>
            <person name="Farrer R.A."/>
            <person name="James T."/>
            <person name="Longcore J."/>
            <person name="Birren B."/>
        </authorList>
    </citation>
    <scope>NUCLEOTIDE SEQUENCE [LARGE SCALE GENOMIC DNA]</scope>
    <source>
        <strain evidence="10 11">JEL423</strain>
    </source>
</reference>
<dbReference type="InterPro" id="IPR000719">
    <property type="entry name" value="Prot_kinase_dom"/>
</dbReference>
<sequence length="600" mass="66332">MLSALRASTCIQPTTASIQVPVKPYEQPVETQTGPQLGHTLEDTIIKSRWKLIKVIGKGAFGEVYLAVDLTTKEHVAVKVESPDCKKPVLKLEVAILQKLQASSHVCKIIACGRFISPLSSPVQHDKSSSKDSNDSIYSYLVMELLGSNLSDLRKQLGGKFSIATTALLAKQMLLGIQSAHEIGFLHRDIKPGNFCIASQGSTYIDECRRLRCFLIDFGLSRRYLSSSGKVREARTKVGFRGTARYASISAHCGTELCRVDDLWSLFYIIVEFLTGALPWKGREKEKIGVMKKELTNPQLVAELPQPVLSIYSYLKTLSYEDVPDYKLMLHFLDELFKSSKMPENVQYDWDIKHTGSPTPSTENHSQARPSNDLSSDHQILEKNKTPKLPEQTISPDMTGPETPTTATGKIPFSSIDAAKSCINVPEMTTGNIPYPIKTDPGDLYCVDRLDKIASPTPSYSTNTIQEPIFTRVVRSFSLASSSHQESPTGHFGTSSHTLGDVACQPRWVNNGLLDQSKGVCSTHQLTINSNLKPTVIRSSIERFPLQAHTPQTTSYPVIDSLNKPSVSGISSVAPVVKGESGKAHRKKRSRWWADFSICF</sequence>
<feature type="compositionally biased region" description="Polar residues" evidence="8">
    <location>
        <begin position="392"/>
        <end position="408"/>
    </location>
</feature>
<dbReference type="InterPro" id="IPR008271">
    <property type="entry name" value="Ser/Thr_kinase_AS"/>
</dbReference>
<keyword evidence="3" id="KW-0808">Transferase</keyword>
<evidence type="ECO:0000256" key="5">
    <source>
        <dbReference type="ARBA" id="ARBA00022777"/>
    </source>
</evidence>
<dbReference type="Pfam" id="PF00069">
    <property type="entry name" value="Pkinase"/>
    <property type="match status" value="1"/>
</dbReference>
<dbReference type="SMART" id="SM00220">
    <property type="entry name" value="S_TKc"/>
    <property type="match status" value="1"/>
</dbReference>
<dbReference type="AlphaFoldDB" id="A0A177W9I2"/>
<evidence type="ECO:0000256" key="2">
    <source>
        <dbReference type="ARBA" id="ARBA00022527"/>
    </source>
</evidence>
<evidence type="ECO:0000256" key="8">
    <source>
        <dbReference type="SAM" id="MobiDB-lite"/>
    </source>
</evidence>
<dbReference type="STRING" id="403673.A0A177W9I2"/>
<dbReference type="InterPro" id="IPR050235">
    <property type="entry name" value="CK1_Ser-Thr_kinase"/>
</dbReference>
<dbReference type="PROSITE" id="PS50011">
    <property type="entry name" value="PROTEIN_KINASE_DOM"/>
    <property type="match status" value="1"/>
</dbReference>
<keyword evidence="2" id="KW-0723">Serine/threonine-protein kinase</keyword>
<feature type="compositionally biased region" description="Polar residues" evidence="8">
    <location>
        <begin position="356"/>
        <end position="374"/>
    </location>
</feature>
<dbReference type="EC" id="2.7.11.1" evidence="1"/>
<dbReference type="PROSITE" id="PS00108">
    <property type="entry name" value="PROTEIN_KINASE_ST"/>
    <property type="match status" value="1"/>
</dbReference>
<dbReference type="PROSITE" id="PS00107">
    <property type="entry name" value="PROTEIN_KINASE_ATP"/>
    <property type="match status" value="1"/>
</dbReference>
<dbReference type="InterPro" id="IPR047916">
    <property type="entry name" value="TTBK_Asator-like_STKc"/>
</dbReference>
<proteinExistence type="predicted"/>
<name>A0A177W9I2_BATDL</name>
<evidence type="ECO:0000313" key="11">
    <source>
        <dbReference type="Proteomes" id="UP000077115"/>
    </source>
</evidence>
<dbReference type="InterPro" id="IPR011009">
    <property type="entry name" value="Kinase-like_dom_sf"/>
</dbReference>
<evidence type="ECO:0000256" key="4">
    <source>
        <dbReference type="ARBA" id="ARBA00022741"/>
    </source>
</evidence>
<evidence type="ECO:0000256" key="1">
    <source>
        <dbReference type="ARBA" id="ARBA00012513"/>
    </source>
</evidence>
<dbReference type="CDD" id="cd14017">
    <property type="entry name" value="STKc_TTBK"/>
    <property type="match status" value="1"/>
</dbReference>
<gene>
    <name evidence="10" type="ORF">BDEG_20833</name>
</gene>
<dbReference type="GO" id="GO:0005524">
    <property type="term" value="F:ATP binding"/>
    <property type="evidence" value="ECO:0007669"/>
    <property type="project" value="UniProtKB-UniRule"/>
</dbReference>
<keyword evidence="6 7" id="KW-0067">ATP-binding</keyword>
<evidence type="ECO:0000259" key="9">
    <source>
        <dbReference type="PROSITE" id="PS50011"/>
    </source>
</evidence>
<evidence type="ECO:0000313" key="10">
    <source>
        <dbReference type="EMBL" id="OAJ36683.1"/>
    </source>
</evidence>
<dbReference type="VEuPathDB" id="FungiDB:BDEG_20833"/>
<dbReference type="InterPro" id="IPR017441">
    <property type="entry name" value="Protein_kinase_ATP_BS"/>
</dbReference>
<keyword evidence="5" id="KW-0418">Kinase</keyword>